<evidence type="ECO:0000313" key="3">
    <source>
        <dbReference type="Proteomes" id="UP001407405"/>
    </source>
</evidence>
<reference evidence="2 3" key="1">
    <citation type="submission" date="2024-04" db="EMBL/GenBank/DDBJ databases">
        <title>Genome sequencing and metabolic network reconstruction of aminoacids and betaine degradation by Anoxynatronum sibiricum.</title>
        <authorList>
            <person name="Detkova E.N."/>
            <person name="Boltjanskaja Y.V."/>
            <person name="Mardanov A.V."/>
            <person name="Kevbrin V."/>
        </authorList>
    </citation>
    <scope>NUCLEOTIDE SEQUENCE [LARGE SCALE GENOMIC DNA]</scope>
    <source>
        <strain evidence="2 3">Z-7981</strain>
    </source>
</reference>
<comment type="caution">
    <text evidence="2">The sequence shown here is derived from an EMBL/GenBank/DDBJ whole genome shotgun (WGS) entry which is preliminary data.</text>
</comment>
<keyword evidence="3" id="KW-1185">Reference proteome</keyword>
<protein>
    <submittedName>
        <fullName evidence="2">DUF3870 domain-containing protein</fullName>
    </submittedName>
</protein>
<dbReference type="InterPro" id="IPR024617">
    <property type="entry name" value="DUF3870"/>
</dbReference>
<gene>
    <name evidence="2" type="ORF">AAIG11_11940</name>
</gene>
<dbReference type="EMBL" id="JBCITM010000012">
    <property type="protein sequence ID" value="MEN1761193.1"/>
    <property type="molecule type" value="Genomic_DNA"/>
</dbReference>
<organism evidence="2 3">
    <name type="scientific">Anoxynatronum sibiricum</name>
    <dbReference type="NCBI Taxonomy" id="210623"/>
    <lineage>
        <taxon>Bacteria</taxon>
        <taxon>Bacillati</taxon>
        <taxon>Bacillota</taxon>
        <taxon>Clostridia</taxon>
        <taxon>Eubacteriales</taxon>
        <taxon>Clostridiaceae</taxon>
        <taxon>Anoxynatronum</taxon>
    </lineage>
</organism>
<evidence type="ECO:0000259" key="1">
    <source>
        <dbReference type="Pfam" id="PF12986"/>
    </source>
</evidence>
<name>A0ABU9VVJ7_9CLOT</name>
<evidence type="ECO:0000313" key="2">
    <source>
        <dbReference type="EMBL" id="MEN1761193.1"/>
    </source>
</evidence>
<feature type="domain" description="DUF3870" evidence="1">
    <location>
        <begin position="12"/>
        <end position="103"/>
    </location>
</feature>
<dbReference type="Proteomes" id="UP001407405">
    <property type="component" value="Unassembled WGS sequence"/>
</dbReference>
<dbReference type="Pfam" id="PF12986">
    <property type="entry name" value="DUF3870"/>
    <property type="match status" value="1"/>
</dbReference>
<proteinExistence type="predicted"/>
<sequence length="122" mass="13701">MNSYPKETVYFISYAKLPGEIPAATMHRVVGIGLIIHQETGEILDVSCTLLTREAREFLKAVLQGHNVHEEESEAIVELIRSRYHGLAQKAVCVAVKGSIERYFQWKNSGQSTEPVLNDKES</sequence>
<accession>A0ABU9VVJ7</accession>